<gene>
    <name evidence="2" type="ORF">B0I32_10987</name>
</gene>
<feature type="transmembrane region" description="Helical" evidence="1">
    <location>
        <begin position="280"/>
        <end position="306"/>
    </location>
</feature>
<keyword evidence="1" id="KW-0472">Membrane</keyword>
<name>A0A2T0MY72_9ACTN</name>
<protein>
    <submittedName>
        <fullName evidence="2">Beta-lactamase</fullName>
    </submittedName>
</protein>
<sequence length="343" mass="36907">MIALLDDDPRLGKGIGELMMRRHYTQDERLPGMGYGVEETRRNGHRIFFKGGDVNGFHHLLAMLPDRKTGIYVVSNGEGAQPALHDLVDRIVDDQFPGRAEEPRPVGGDTSAYAGTYLTSRPVGDLLRFGSLMNHVTVTSSGDGRITTTGLSPDPDVAAQEWIRIGPGLFAEQDGQERIAFSADGVLAGGHQEEATTYERAPAGLYLALLYSGLAALLIGVVAIPAVALVRRIRRRPAEHPAAWWLAWVTGVLILPFLYGLAVTLVIAPSDAIFLGSPTLTGALLASSAAFVLTGGLVACTAGAWWKGWWRLPERISYTAYMLGAVSFMTVAYLFNLVGGVFA</sequence>
<keyword evidence="1" id="KW-1133">Transmembrane helix</keyword>
<feature type="transmembrane region" description="Helical" evidence="1">
    <location>
        <begin position="242"/>
        <end position="268"/>
    </location>
</feature>
<comment type="caution">
    <text evidence="2">The sequence shown here is derived from an EMBL/GenBank/DDBJ whole genome shotgun (WGS) entry which is preliminary data.</text>
</comment>
<reference evidence="2 3" key="1">
    <citation type="submission" date="2018-03" db="EMBL/GenBank/DDBJ databases">
        <title>Genomic Encyclopedia of Type Strains, Phase III (KMG-III): the genomes of soil and plant-associated and newly described type strains.</title>
        <authorList>
            <person name="Whitman W."/>
        </authorList>
    </citation>
    <scope>NUCLEOTIDE SEQUENCE [LARGE SCALE GENOMIC DNA]</scope>
    <source>
        <strain evidence="2 3">CGMCC 4.7104</strain>
    </source>
</reference>
<dbReference type="EMBL" id="PVNG01000009">
    <property type="protein sequence ID" value="PRX64159.1"/>
    <property type="molecule type" value="Genomic_DNA"/>
</dbReference>
<feature type="transmembrane region" description="Helical" evidence="1">
    <location>
        <begin position="205"/>
        <end position="230"/>
    </location>
</feature>
<evidence type="ECO:0000256" key="1">
    <source>
        <dbReference type="SAM" id="Phobius"/>
    </source>
</evidence>
<feature type="transmembrane region" description="Helical" evidence="1">
    <location>
        <begin position="318"/>
        <end position="342"/>
    </location>
</feature>
<organism evidence="2 3">
    <name type="scientific">Nonomuraea fuscirosea</name>
    <dbReference type="NCBI Taxonomy" id="1291556"/>
    <lineage>
        <taxon>Bacteria</taxon>
        <taxon>Bacillati</taxon>
        <taxon>Actinomycetota</taxon>
        <taxon>Actinomycetes</taxon>
        <taxon>Streptosporangiales</taxon>
        <taxon>Streptosporangiaceae</taxon>
        <taxon>Nonomuraea</taxon>
    </lineage>
</organism>
<keyword evidence="1" id="KW-0812">Transmembrane</keyword>
<dbReference type="Proteomes" id="UP000238312">
    <property type="component" value="Unassembled WGS sequence"/>
</dbReference>
<keyword evidence="3" id="KW-1185">Reference proteome</keyword>
<dbReference type="SUPFAM" id="SSF56601">
    <property type="entry name" value="beta-lactamase/transpeptidase-like"/>
    <property type="match status" value="1"/>
</dbReference>
<accession>A0A2T0MY72</accession>
<dbReference type="Gene3D" id="3.40.710.10">
    <property type="entry name" value="DD-peptidase/beta-lactamase superfamily"/>
    <property type="match status" value="1"/>
</dbReference>
<dbReference type="InterPro" id="IPR012338">
    <property type="entry name" value="Beta-lactam/transpept-like"/>
</dbReference>
<evidence type="ECO:0000313" key="2">
    <source>
        <dbReference type="EMBL" id="PRX64159.1"/>
    </source>
</evidence>
<proteinExistence type="predicted"/>
<evidence type="ECO:0000313" key="3">
    <source>
        <dbReference type="Proteomes" id="UP000238312"/>
    </source>
</evidence>
<dbReference type="AlphaFoldDB" id="A0A2T0MY72"/>